<keyword evidence="3 5" id="KW-1133">Transmembrane helix</keyword>
<dbReference type="InterPro" id="IPR004869">
    <property type="entry name" value="MMPL_dom"/>
</dbReference>
<dbReference type="EMBL" id="MPTC01000031">
    <property type="protein sequence ID" value="OMD36298.1"/>
    <property type="molecule type" value="Genomic_DNA"/>
</dbReference>
<evidence type="ECO:0000313" key="8">
    <source>
        <dbReference type="Proteomes" id="UP000187439"/>
    </source>
</evidence>
<organism evidence="7 8">
    <name type="scientific">Paenibacillus odorifer</name>
    <dbReference type="NCBI Taxonomy" id="189426"/>
    <lineage>
        <taxon>Bacteria</taxon>
        <taxon>Bacillati</taxon>
        <taxon>Bacillota</taxon>
        <taxon>Bacilli</taxon>
        <taxon>Bacillales</taxon>
        <taxon>Paenibacillaceae</taxon>
        <taxon>Paenibacillus</taxon>
    </lineage>
</organism>
<protein>
    <recommendedName>
        <fullName evidence="6">Membrane transport protein MMPL domain-containing protein</fullName>
    </recommendedName>
</protein>
<accession>A0A1R0XMK1</accession>
<evidence type="ECO:0000256" key="2">
    <source>
        <dbReference type="ARBA" id="ARBA00022692"/>
    </source>
</evidence>
<sequence>MSWIVPFFSFIMIAALGVDYNIFLMMRYNELEGMLDQELSGIALYGWRSIVYCLYGATSKNVVDKSSYI</sequence>
<evidence type="ECO:0000313" key="7">
    <source>
        <dbReference type="EMBL" id="OMD36298.1"/>
    </source>
</evidence>
<evidence type="ECO:0000259" key="6">
    <source>
        <dbReference type="Pfam" id="PF03176"/>
    </source>
</evidence>
<reference evidence="7 8" key="1">
    <citation type="submission" date="2016-10" db="EMBL/GenBank/DDBJ databases">
        <title>Paenibacillus species isolates.</title>
        <authorList>
            <person name="Beno S.M."/>
        </authorList>
    </citation>
    <scope>NUCLEOTIDE SEQUENCE [LARGE SCALE GENOMIC DNA]</scope>
    <source>
        <strain evidence="7 8">FSL H7-0710</strain>
    </source>
</reference>
<gene>
    <name evidence="7" type="ORF">BSK52_24715</name>
</gene>
<feature type="transmembrane region" description="Helical" evidence="5">
    <location>
        <begin position="6"/>
        <end position="24"/>
    </location>
</feature>
<feature type="domain" description="Membrane transport protein MMPL" evidence="6">
    <location>
        <begin position="1"/>
        <end position="31"/>
    </location>
</feature>
<dbReference type="AlphaFoldDB" id="A0A1R0XMK1"/>
<evidence type="ECO:0000256" key="5">
    <source>
        <dbReference type="SAM" id="Phobius"/>
    </source>
</evidence>
<dbReference type="Pfam" id="PF03176">
    <property type="entry name" value="MMPL"/>
    <property type="match status" value="1"/>
</dbReference>
<comment type="caution">
    <text evidence="7">The sequence shown here is derived from an EMBL/GenBank/DDBJ whole genome shotgun (WGS) entry which is preliminary data.</text>
</comment>
<keyword evidence="2 5" id="KW-0812">Transmembrane</keyword>
<dbReference type="GO" id="GO:0016020">
    <property type="term" value="C:membrane"/>
    <property type="evidence" value="ECO:0007669"/>
    <property type="project" value="UniProtKB-SubCell"/>
</dbReference>
<name>A0A1R0XMK1_9BACL</name>
<evidence type="ECO:0000256" key="3">
    <source>
        <dbReference type="ARBA" id="ARBA00022989"/>
    </source>
</evidence>
<dbReference type="SUPFAM" id="SSF82866">
    <property type="entry name" value="Multidrug efflux transporter AcrB transmembrane domain"/>
    <property type="match status" value="1"/>
</dbReference>
<keyword evidence="4 5" id="KW-0472">Membrane</keyword>
<comment type="subcellular location">
    <subcellularLocation>
        <location evidence="1">Membrane</location>
        <topology evidence="1">Multi-pass membrane protein</topology>
    </subcellularLocation>
</comment>
<proteinExistence type="predicted"/>
<evidence type="ECO:0000256" key="4">
    <source>
        <dbReference type="ARBA" id="ARBA00023136"/>
    </source>
</evidence>
<evidence type="ECO:0000256" key="1">
    <source>
        <dbReference type="ARBA" id="ARBA00004141"/>
    </source>
</evidence>
<dbReference type="Proteomes" id="UP000187439">
    <property type="component" value="Unassembled WGS sequence"/>
</dbReference>